<dbReference type="EMBL" id="JAUCMX010000006">
    <property type="protein sequence ID" value="KAK3543650.1"/>
    <property type="molecule type" value="Genomic_DNA"/>
</dbReference>
<proteinExistence type="predicted"/>
<organism evidence="1 2">
    <name type="scientific">Hemibagrus guttatus</name>
    <dbReference type="NCBI Taxonomy" id="175788"/>
    <lineage>
        <taxon>Eukaryota</taxon>
        <taxon>Metazoa</taxon>
        <taxon>Chordata</taxon>
        <taxon>Craniata</taxon>
        <taxon>Vertebrata</taxon>
        <taxon>Euteleostomi</taxon>
        <taxon>Actinopterygii</taxon>
        <taxon>Neopterygii</taxon>
        <taxon>Teleostei</taxon>
        <taxon>Ostariophysi</taxon>
        <taxon>Siluriformes</taxon>
        <taxon>Bagridae</taxon>
        <taxon>Hemibagrus</taxon>
    </lineage>
</organism>
<comment type="caution">
    <text evidence="1">The sequence shown here is derived from an EMBL/GenBank/DDBJ whole genome shotgun (WGS) entry which is preliminary data.</text>
</comment>
<evidence type="ECO:0000313" key="2">
    <source>
        <dbReference type="Proteomes" id="UP001274896"/>
    </source>
</evidence>
<dbReference type="Proteomes" id="UP001274896">
    <property type="component" value="Unassembled WGS sequence"/>
</dbReference>
<reference evidence="1" key="1">
    <citation type="submission" date="2023-06" db="EMBL/GenBank/DDBJ databases">
        <title>Male Hemibagrus guttatus genome.</title>
        <authorList>
            <person name="Bian C."/>
        </authorList>
    </citation>
    <scope>NUCLEOTIDE SEQUENCE</scope>
    <source>
        <strain evidence="1">Male_cb2023</strain>
        <tissue evidence="1">Muscle</tissue>
    </source>
</reference>
<keyword evidence="2" id="KW-1185">Reference proteome</keyword>
<protein>
    <submittedName>
        <fullName evidence="1">Uncharacterized protein</fullName>
    </submittedName>
</protein>
<dbReference type="AlphaFoldDB" id="A0AAE0R652"/>
<sequence length="146" mass="15517">MAVVVNPGLDRSGRIEHQGRAADVGERCWWTGSPWRWSRASDEPVVDLCLAATAGVRDQVGRPFHEERIGHREIVCFGNIEGVPAIVGLGAKAMTSVGSLVAASLHANMAVQVAGNENVLVGSDRLEIYVSQNSSFSTLGRFACGA</sequence>
<name>A0AAE0R652_9TELE</name>
<gene>
    <name evidence="1" type="ORF">QTP70_025990</name>
</gene>
<evidence type="ECO:0000313" key="1">
    <source>
        <dbReference type="EMBL" id="KAK3543650.1"/>
    </source>
</evidence>
<accession>A0AAE0R652</accession>